<dbReference type="Proteomes" id="UP001141806">
    <property type="component" value="Unassembled WGS sequence"/>
</dbReference>
<comment type="caution">
    <text evidence="1">The sequence shown here is derived from an EMBL/GenBank/DDBJ whole genome shotgun (WGS) entry which is preliminary data.</text>
</comment>
<organism evidence="1 2">
    <name type="scientific">Protea cynaroides</name>
    <dbReference type="NCBI Taxonomy" id="273540"/>
    <lineage>
        <taxon>Eukaryota</taxon>
        <taxon>Viridiplantae</taxon>
        <taxon>Streptophyta</taxon>
        <taxon>Embryophyta</taxon>
        <taxon>Tracheophyta</taxon>
        <taxon>Spermatophyta</taxon>
        <taxon>Magnoliopsida</taxon>
        <taxon>Proteales</taxon>
        <taxon>Proteaceae</taxon>
        <taxon>Protea</taxon>
    </lineage>
</organism>
<proteinExistence type="predicted"/>
<dbReference type="AlphaFoldDB" id="A0A9Q0K3I1"/>
<evidence type="ECO:0000313" key="2">
    <source>
        <dbReference type="Proteomes" id="UP001141806"/>
    </source>
</evidence>
<accession>A0A9Q0K3I1</accession>
<keyword evidence="2" id="KW-1185">Reference proteome</keyword>
<sequence length="169" mass="17640">MSALTILSGKVLRVSAYGFKEDDCEGQPAARGGRSEGGLLSVVVLLPGVPLVGSRSGVGGSLESLRVSVSQYDQRLEVDLRSEVGIRRDPSSHLGFSFDVGFLLVQGFLDNGSACVMGYLVGFPAGFSKEVEVSQRHRAIDNSCPMVGGVVPSGDIFLSGLPPLLGLVS</sequence>
<reference evidence="1" key="1">
    <citation type="journal article" date="2023" name="Plant J.">
        <title>The genome of the king protea, Protea cynaroides.</title>
        <authorList>
            <person name="Chang J."/>
            <person name="Duong T.A."/>
            <person name="Schoeman C."/>
            <person name="Ma X."/>
            <person name="Roodt D."/>
            <person name="Barker N."/>
            <person name="Li Z."/>
            <person name="Van de Peer Y."/>
            <person name="Mizrachi E."/>
        </authorList>
    </citation>
    <scope>NUCLEOTIDE SEQUENCE</scope>
    <source>
        <tissue evidence="1">Young leaves</tissue>
    </source>
</reference>
<evidence type="ECO:0000313" key="1">
    <source>
        <dbReference type="EMBL" id="KAJ4961502.1"/>
    </source>
</evidence>
<protein>
    <submittedName>
        <fullName evidence="1">Uncharacterized protein</fullName>
    </submittedName>
</protein>
<dbReference type="EMBL" id="JAMYWD010000009">
    <property type="protein sequence ID" value="KAJ4961502.1"/>
    <property type="molecule type" value="Genomic_DNA"/>
</dbReference>
<gene>
    <name evidence="1" type="ORF">NE237_021412</name>
</gene>
<name>A0A9Q0K3I1_9MAGN</name>